<dbReference type="PANTHER" id="PTHR43069">
    <property type="entry name" value="FUMARYLACETOACETASE"/>
    <property type="match status" value="1"/>
</dbReference>
<dbReference type="PANTHER" id="PTHR43069:SF2">
    <property type="entry name" value="FUMARYLACETOACETASE"/>
    <property type="match status" value="1"/>
</dbReference>
<feature type="binding site" evidence="14">
    <location>
        <position position="287"/>
    </location>
    <ligand>
        <name>Mg(2+)</name>
        <dbReference type="ChEBI" id="CHEBI:18420"/>
    </ligand>
</feature>
<proteinExistence type="inferred from homology"/>
<dbReference type="GO" id="GO:0006559">
    <property type="term" value="P:L-phenylalanine catabolic process"/>
    <property type="evidence" value="ECO:0007669"/>
    <property type="project" value="UniProtKB-UniPathway"/>
</dbReference>
<feature type="binding site" evidence="14">
    <location>
        <position position="291"/>
    </location>
    <ligand>
        <name>Mg(2+)</name>
        <dbReference type="ChEBI" id="CHEBI:18420"/>
    </ligand>
</feature>
<keyword evidence="7 17" id="KW-0378">Hydrolase</keyword>
<evidence type="ECO:0000256" key="13">
    <source>
        <dbReference type="PIRSR" id="PIRSR605959-2"/>
    </source>
</evidence>
<dbReference type="UniPathway" id="UPA00139">
    <property type="reaction ID" value="UER00341"/>
</dbReference>
<dbReference type="Pfam" id="PF01557">
    <property type="entry name" value="FAA_hydrolase"/>
    <property type="match status" value="1"/>
</dbReference>
<dbReference type="InterPro" id="IPR011234">
    <property type="entry name" value="Fumarylacetoacetase-like_C"/>
</dbReference>
<dbReference type="InterPro" id="IPR005959">
    <property type="entry name" value="Fumarylacetoacetase"/>
</dbReference>
<comment type="similarity">
    <text evidence="4">Belongs to the FAH family.</text>
</comment>
<comment type="cofactor">
    <cofactor evidence="1 14">
        <name>Ca(2+)</name>
        <dbReference type="ChEBI" id="CHEBI:29108"/>
    </cofactor>
</comment>
<dbReference type="EMBL" id="RQIS01000014">
    <property type="protein sequence ID" value="RQH04175.1"/>
    <property type="molecule type" value="Genomic_DNA"/>
</dbReference>
<feature type="binding site" evidence="14">
    <location>
        <position position="235"/>
    </location>
    <ligand>
        <name>Ca(2+)</name>
        <dbReference type="ChEBI" id="CHEBI:29108"/>
    </ligand>
</feature>
<keyword evidence="18" id="KW-1185">Reference proteome</keyword>
<evidence type="ECO:0000256" key="3">
    <source>
        <dbReference type="ARBA" id="ARBA00004782"/>
    </source>
</evidence>
<dbReference type="Proteomes" id="UP000272778">
    <property type="component" value="Unassembled WGS sequence"/>
</dbReference>
<feature type="binding site" evidence="13">
    <location>
        <position position="162"/>
    </location>
    <ligand>
        <name>substrate</name>
    </ligand>
</feature>
<comment type="cofactor">
    <cofactor evidence="2 14">
        <name>Mg(2+)</name>
        <dbReference type="ChEBI" id="CHEBI:18420"/>
    </cofactor>
</comment>
<dbReference type="GO" id="GO:0046872">
    <property type="term" value="F:metal ion binding"/>
    <property type="evidence" value="ECO:0007669"/>
    <property type="project" value="UniProtKB-KW"/>
</dbReference>
<evidence type="ECO:0000313" key="18">
    <source>
        <dbReference type="Proteomes" id="UP000272778"/>
    </source>
</evidence>
<evidence type="ECO:0000256" key="7">
    <source>
        <dbReference type="ARBA" id="ARBA00022801"/>
    </source>
</evidence>
<dbReference type="OrthoDB" id="3766879at2"/>
<dbReference type="Pfam" id="PF09298">
    <property type="entry name" value="FAA_hydrolase_N"/>
    <property type="match status" value="1"/>
</dbReference>
<name>A0A3N6MQW8_9BURK</name>
<feature type="binding site" evidence="14">
    <location>
        <position position="267"/>
    </location>
    <ligand>
        <name>Ca(2+)</name>
        <dbReference type="ChEBI" id="CHEBI:29108"/>
    </ligand>
</feature>
<keyword evidence="6 14" id="KW-0479">Metal-binding</keyword>
<feature type="binding site" evidence="13">
    <location>
        <position position="278"/>
    </location>
    <ligand>
        <name>substrate</name>
    </ligand>
</feature>
<comment type="pathway">
    <text evidence="3">Amino-acid degradation; L-phenylalanine degradation; acetoacetate and fumarate from L-phenylalanine: step 6/6.</text>
</comment>
<evidence type="ECO:0000256" key="2">
    <source>
        <dbReference type="ARBA" id="ARBA00001946"/>
    </source>
</evidence>
<evidence type="ECO:0000256" key="1">
    <source>
        <dbReference type="ARBA" id="ARBA00001913"/>
    </source>
</evidence>
<feature type="binding site" evidence="14">
    <location>
        <position position="160"/>
    </location>
    <ligand>
        <name>Ca(2+)</name>
        <dbReference type="ChEBI" id="CHEBI:29108"/>
    </ligand>
</feature>
<dbReference type="NCBIfam" id="TIGR01266">
    <property type="entry name" value="fum_ac_acetase"/>
    <property type="match status" value="1"/>
</dbReference>
<protein>
    <recommendedName>
        <fullName evidence="5">fumarylacetoacetase</fullName>
        <ecNumber evidence="5">3.7.1.2</ecNumber>
    </recommendedName>
</protein>
<evidence type="ECO:0000256" key="5">
    <source>
        <dbReference type="ARBA" id="ARBA00012094"/>
    </source>
</evidence>
<keyword evidence="10" id="KW-0828">Tyrosine catabolism</keyword>
<evidence type="ECO:0000256" key="10">
    <source>
        <dbReference type="ARBA" id="ARBA00022878"/>
    </source>
</evidence>
<feature type="binding site" evidence="13">
    <location>
        <position position="384"/>
    </location>
    <ligand>
        <name>substrate</name>
    </ligand>
</feature>
<dbReference type="InterPro" id="IPR036663">
    <property type="entry name" value="Fumarylacetoacetase_C_sf"/>
</dbReference>
<evidence type="ECO:0000256" key="8">
    <source>
        <dbReference type="ARBA" id="ARBA00022837"/>
    </source>
</evidence>
<dbReference type="InterPro" id="IPR015377">
    <property type="entry name" value="Fumarylacetoacetase_N"/>
</dbReference>
<organism evidence="17 18">
    <name type="scientific">Paraburkholderia dinghuensis</name>
    <dbReference type="NCBI Taxonomy" id="2305225"/>
    <lineage>
        <taxon>Bacteria</taxon>
        <taxon>Pseudomonadati</taxon>
        <taxon>Pseudomonadota</taxon>
        <taxon>Betaproteobacteria</taxon>
        <taxon>Burkholderiales</taxon>
        <taxon>Burkholderiaceae</taxon>
        <taxon>Paraburkholderia</taxon>
    </lineage>
</organism>
<feature type="binding site" evidence="13">
    <location>
        <position position="176"/>
    </location>
    <ligand>
        <name>substrate</name>
    </ligand>
</feature>
<comment type="caution">
    <text evidence="17">The sequence shown here is derived from an EMBL/GenBank/DDBJ whole genome shotgun (WGS) entry which is preliminary data.</text>
</comment>
<keyword evidence="11" id="KW-0585">Phenylalanine catabolism</keyword>
<gene>
    <name evidence="17" type="primary">fahA</name>
    <name evidence="17" type="ORF">D1Y85_18970</name>
</gene>
<dbReference type="GO" id="GO:0004334">
    <property type="term" value="F:fumarylacetoacetase activity"/>
    <property type="evidence" value="ECO:0007669"/>
    <property type="project" value="UniProtKB-EC"/>
</dbReference>
<dbReference type="InterPro" id="IPR036462">
    <property type="entry name" value="Fumarylacetoacetase_N_sf"/>
</dbReference>
<evidence type="ECO:0000259" key="16">
    <source>
        <dbReference type="Pfam" id="PF09298"/>
    </source>
</evidence>
<evidence type="ECO:0000256" key="12">
    <source>
        <dbReference type="PIRSR" id="PIRSR605959-1"/>
    </source>
</evidence>
<evidence type="ECO:0000256" key="4">
    <source>
        <dbReference type="ARBA" id="ARBA00010211"/>
    </source>
</evidence>
<feature type="domain" description="Fumarylacetoacetase N-terminal" evidence="16">
    <location>
        <begin position="48"/>
        <end position="152"/>
    </location>
</feature>
<dbReference type="AlphaFoldDB" id="A0A3N6MQW8"/>
<keyword evidence="9 14" id="KW-0460">Magnesium</keyword>
<evidence type="ECO:0000259" key="15">
    <source>
        <dbReference type="Pfam" id="PF01557"/>
    </source>
</evidence>
<feature type="binding site" evidence="14">
    <location>
        <position position="233"/>
    </location>
    <ligand>
        <name>Mg(2+)</name>
        <dbReference type="ChEBI" id="CHEBI:18420"/>
    </ligand>
</feature>
<dbReference type="Gene3D" id="2.30.30.230">
    <property type="entry name" value="Fumarylacetoacetase, N-terminal domain"/>
    <property type="match status" value="1"/>
</dbReference>
<dbReference type="SUPFAM" id="SSF56529">
    <property type="entry name" value="FAH"/>
    <property type="match status" value="1"/>
</dbReference>
<feature type="binding site" evidence="13">
    <location>
        <position position="274"/>
    </location>
    <ligand>
        <name>substrate</name>
    </ligand>
</feature>
<dbReference type="GO" id="GO:0006572">
    <property type="term" value="P:L-tyrosine catabolic process"/>
    <property type="evidence" value="ECO:0007669"/>
    <property type="project" value="UniProtKB-KW"/>
</dbReference>
<feature type="binding site" evidence="14">
    <location>
        <position position="267"/>
    </location>
    <ligand>
        <name>Mg(2+)</name>
        <dbReference type="ChEBI" id="CHEBI:18420"/>
    </ligand>
</feature>
<dbReference type="SUPFAM" id="SSF63433">
    <property type="entry name" value="Fumarylacetoacetate hydrolase, FAH, N-terminal domain"/>
    <property type="match status" value="1"/>
</dbReference>
<reference evidence="17 18" key="1">
    <citation type="submission" date="2018-11" db="EMBL/GenBank/DDBJ databases">
        <title>Paraburkholderia sp. DHOA04, isolated from soil.</title>
        <authorList>
            <person name="Gao Z.-H."/>
            <person name="Qiu L.-H."/>
            <person name="Fu J.-C."/>
        </authorList>
    </citation>
    <scope>NUCLEOTIDE SEQUENCE [LARGE SCALE GENOMIC DNA]</scope>
    <source>
        <strain evidence="17 18">DHOA04</strain>
    </source>
</reference>
<dbReference type="GO" id="GO:1902000">
    <property type="term" value="P:homogentisate catabolic process"/>
    <property type="evidence" value="ECO:0007669"/>
    <property type="project" value="TreeGrafter"/>
</dbReference>
<dbReference type="FunFam" id="3.90.850.10:FF:000004">
    <property type="entry name" value="Fumarylacetoacetase"/>
    <property type="match status" value="1"/>
</dbReference>
<evidence type="ECO:0000256" key="14">
    <source>
        <dbReference type="PIRSR" id="PIRSR605959-3"/>
    </source>
</evidence>
<evidence type="ECO:0000256" key="9">
    <source>
        <dbReference type="ARBA" id="ARBA00022842"/>
    </source>
</evidence>
<dbReference type="EC" id="3.7.1.2" evidence="5"/>
<evidence type="ECO:0000256" key="11">
    <source>
        <dbReference type="ARBA" id="ARBA00023232"/>
    </source>
</evidence>
<evidence type="ECO:0000313" key="17">
    <source>
        <dbReference type="EMBL" id="RQH04175.1"/>
    </source>
</evidence>
<dbReference type="Gene3D" id="3.90.850.10">
    <property type="entry name" value="Fumarylacetoacetase-like, C-terminal domain"/>
    <property type="match status" value="1"/>
</dbReference>
<feature type="domain" description="Fumarylacetoacetase-like C-terminal" evidence="15">
    <location>
        <begin position="158"/>
        <end position="428"/>
    </location>
</feature>
<accession>A0A3N6MQW8</accession>
<sequence length="452" mass="49016">MLAGARKAFQSGAARSSQVMGELQATRDPARKSWIDSANDPHCDFPIQNLPFGVFSNAANQAPRVGVAIGDLVADLSVLHTAGLLRLPANAPQDVFARGALNGFIALGRETWRSVRVQLSSLLARETATLRDDAALRARAFVRQADATLHLPVEIPGYTDFYSSKEHATNVGSMFRDPKNALLPNWSEMPIGYNGRASSVVVSGTSVRRPSGQLKLPDQERPVLGACRKLDIELETGFIIGRGNALGEPIACEAAEDHIFGMVLLNDWSARDIQQWEYVPLGPFNAKTFATSISPWVVTLDALEPFRVAQPQQEPQPLEYLRHEGNHAFDIALEVLLRPEGAAQASTIARTNFRHMYWSMAQQLAHHTVAGCNTRVGDLMGSGTISGPTPDSFGSLLELTWNAKNPLALNGGETRVFIEDGDELTLAGWCQGDGYRVGFGTCVGKILPAHKA</sequence>
<evidence type="ECO:0000256" key="6">
    <source>
        <dbReference type="ARBA" id="ARBA00022723"/>
    </source>
</evidence>
<feature type="active site" description="Proton acceptor" evidence="12">
    <location>
        <position position="167"/>
    </location>
</feature>
<keyword evidence="8 14" id="KW-0106">Calcium</keyword>